<reference evidence="2 3" key="1">
    <citation type="journal article" date="2019" name="PLoS Negl. Trop. Dis.">
        <title>Whole genome sequencing of Entamoeba nuttalli reveals mammalian host-related molecular signatures and a novel octapeptide-repeat surface protein.</title>
        <authorList>
            <person name="Tanaka M."/>
            <person name="Makiuchi T."/>
            <person name="Komiyama T."/>
            <person name="Shiina T."/>
            <person name="Osaki K."/>
            <person name="Tachibana H."/>
        </authorList>
    </citation>
    <scope>NUCLEOTIDE SEQUENCE [LARGE SCALE GENOMIC DNA]</scope>
    <source>
        <strain evidence="2 3">P19-061405</strain>
    </source>
</reference>
<evidence type="ECO:0000313" key="3">
    <source>
        <dbReference type="Proteomes" id="UP001628156"/>
    </source>
</evidence>
<protein>
    <recommendedName>
        <fullName evidence="1">TLDc domain-containing protein</fullName>
    </recommendedName>
</protein>
<feature type="domain" description="TLDc" evidence="1">
    <location>
        <begin position="43"/>
        <end position="140"/>
    </location>
</feature>
<evidence type="ECO:0000313" key="2">
    <source>
        <dbReference type="EMBL" id="GAB1225697.1"/>
    </source>
</evidence>
<keyword evidence="3" id="KW-1185">Reference proteome</keyword>
<name>A0ABQ0DSG5_9EUKA</name>
<comment type="caution">
    <text evidence="2">The sequence shown here is derived from an EMBL/GenBank/DDBJ whole genome shotgun (WGS) entry which is preliminary data.</text>
</comment>
<dbReference type="Proteomes" id="UP001628156">
    <property type="component" value="Unassembled WGS sequence"/>
</dbReference>
<accession>A0ABQ0DSG5</accession>
<evidence type="ECO:0000259" key="1">
    <source>
        <dbReference type="Pfam" id="PF07534"/>
    </source>
</evidence>
<gene>
    <name evidence="2" type="ORF">ENUP19_0259G0031</name>
</gene>
<proteinExistence type="predicted"/>
<sequence>MGITPSTNRMSTPIHQIEQLEEWTKRRIGNILFDSVIDDWKENTSVFDQRIMNKEHIIIIIEDEEGNKFGGYVNSKIDKIESYINDSKSFLFSLESKGRIEGMKKFDIQQPQYAFYLDKQPNERLFIFGLYGDDIDVYKENYKTKSSCYQRSFSYSGISNTLCGKQWPEHFIPKRIIAIKMK</sequence>
<dbReference type="InterPro" id="IPR006571">
    <property type="entry name" value="TLDc_dom"/>
</dbReference>
<dbReference type="Pfam" id="PF07534">
    <property type="entry name" value="TLD"/>
    <property type="match status" value="1"/>
</dbReference>
<dbReference type="EMBL" id="BAAFRS010000259">
    <property type="protein sequence ID" value="GAB1225697.1"/>
    <property type="molecule type" value="Genomic_DNA"/>
</dbReference>
<organism evidence="2 3">
    <name type="scientific">Entamoeba nuttalli</name>
    <dbReference type="NCBI Taxonomy" id="412467"/>
    <lineage>
        <taxon>Eukaryota</taxon>
        <taxon>Amoebozoa</taxon>
        <taxon>Evosea</taxon>
        <taxon>Archamoebae</taxon>
        <taxon>Mastigamoebida</taxon>
        <taxon>Entamoebidae</taxon>
        <taxon>Entamoeba</taxon>
    </lineage>
</organism>